<dbReference type="SUPFAM" id="SSF54427">
    <property type="entry name" value="NTF2-like"/>
    <property type="match status" value="1"/>
</dbReference>
<dbReference type="STRING" id="1121449.SAMN02745704_01554"/>
<feature type="chain" id="PRO_5012436774" evidence="1">
    <location>
        <begin position="21"/>
        <end position="131"/>
    </location>
</feature>
<dbReference type="PROSITE" id="PS51257">
    <property type="entry name" value="PROKAR_LIPOPROTEIN"/>
    <property type="match status" value="1"/>
</dbReference>
<evidence type="ECO:0000313" key="2">
    <source>
        <dbReference type="EMBL" id="SKA82426.1"/>
    </source>
</evidence>
<reference evidence="2 3" key="1">
    <citation type="submission" date="2017-02" db="EMBL/GenBank/DDBJ databases">
        <authorList>
            <person name="Peterson S.W."/>
        </authorList>
    </citation>
    <scope>NUCLEOTIDE SEQUENCE [LARGE SCALE GENOMIC DNA]</scope>
    <source>
        <strain evidence="2 3">DSM 16080</strain>
    </source>
</reference>
<dbReference type="InterPro" id="IPR032710">
    <property type="entry name" value="NTF2-like_dom_sf"/>
</dbReference>
<evidence type="ECO:0000256" key="1">
    <source>
        <dbReference type="SAM" id="SignalP"/>
    </source>
</evidence>
<dbReference type="OrthoDB" id="5418620at2"/>
<dbReference type="EMBL" id="FUYC01000005">
    <property type="protein sequence ID" value="SKA82426.1"/>
    <property type="molecule type" value="Genomic_DNA"/>
</dbReference>
<gene>
    <name evidence="2" type="ORF">SAMN02745704_01554</name>
</gene>
<feature type="signal peptide" evidence="1">
    <location>
        <begin position="1"/>
        <end position="20"/>
    </location>
</feature>
<evidence type="ECO:0000313" key="3">
    <source>
        <dbReference type="Proteomes" id="UP000190027"/>
    </source>
</evidence>
<accession>A0A1T4WYM2</accession>
<dbReference type="Proteomes" id="UP000190027">
    <property type="component" value="Unassembled WGS sequence"/>
</dbReference>
<proteinExistence type="predicted"/>
<dbReference type="RefSeq" id="WP_159447167.1">
    <property type="nucleotide sequence ID" value="NZ_FUYC01000005.1"/>
</dbReference>
<keyword evidence="3" id="KW-1185">Reference proteome</keyword>
<name>A0A1T4WYM2_9BACT</name>
<dbReference type="Gene3D" id="3.10.450.50">
    <property type="match status" value="1"/>
</dbReference>
<sequence length="131" mass="14301">MLRKATHLAAVLFLFSVLLTGCGGTGPEEAAQGALEATISGDFKSATDFFCKSMLEDMPPQELIDEIAKELQQYDFDFSGLKYEVLEQSDDAAKVHVTGSISATGPDDEKNDEMDETISLVKEDGKWKVCE</sequence>
<organism evidence="2 3">
    <name type="scientific">Paucidesulfovibrio gracilis DSM 16080</name>
    <dbReference type="NCBI Taxonomy" id="1121449"/>
    <lineage>
        <taxon>Bacteria</taxon>
        <taxon>Pseudomonadati</taxon>
        <taxon>Thermodesulfobacteriota</taxon>
        <taxon>Desulfovibrionia</taxon>
        <taxon>Desulfovibrionales</taxon>
        <taxon>Desulfovibrionaceae</taxon>
        <taxon>Paucidesulfovibrio</taxon>
    </lineage>
</organism>
<protein>
    <submittedName>
        <fullName evidence="2">Uncharacterized protein</fullName>
    </submittedName>
</protein>
<keyword evidence="1" id="KW-0732">Signal</keyword>
<dbReference type="AlphaFoldDB" id="A0A1T4WYM2"/>